<dbReference type="Pfam" id="PF13802">
    <property type="entry name" value="Gal_mutarotas_2"/>
    <property type="match status" value="1"/>
</dbReference>
<proteinExistence type="predicted"/>
<name>A0A5M8PV16_9LECA</name>
<evidence type="ECO:0000256" key="2">
    <source>
        <dbReference type="ARBA" id="ARBA00022801"/>
    </source>
</evidence>
<gene>
    <name evidence="6" type="ORF">FRX48_03234</name>
</gene>
<keyword evidence="3" id="KW-0325">Glycoprotein</keyword>
<reference evidence="6 7" key="1">
    <citation type="submission" date="2019-09" db="EMBL/GenBank/DDBJ databases">
        <title>The hologenome of the rock-dwelling lichen Lasallia pustulata.</title>
        <authorList>
            <person name="Greshake Tzovaras B."/>
            <person name="Segers F."/>
            <person name="Bicker A."/>
            <person name="Dal Grande F."/>
            <person name="Otte J."/>
            <person name="Hankeln T."/>
            <person name="Schmitt I."/>
            <person name="Ebersberger I."/>
        </authorList>
    </citation>
    <scope>NUCLEOTIDE SEQUENCE [LARGE SCALE GENOMIC DNA]</scope>
    <source>
        <strain evidence="6">A1-1</strain>
    </source>
</reference>
<dbReference type="GO" id="GO:0005975">
    <property type="term" value="P:carbohydrate metabolic process"/>
    <property type="evidence" value="ECO:0007669"/>
    <property type="project" value="InterPro"/>
</dbReference>
<dbReference type="InterPro" id="IPR025887">
    <property type="entry name" value="Glyco_hydro_31_N_dom"/>
</dbReference>
<dbReference type="GO" id="GO:0090599">
    <property type="term" value="F:alpha-glucosidase activity"/>
    <property type="evidence" value="ECO:0007669"/>
    <property type="project" value="TreeGrafter"/>
</dbReference>
<dbReference type="GO" id="GO:0017177">
    <property type="term" value="C:glucosidase II complex"/>
    <property type="evidence" value="ECO:0007669"/>
    <property type="project" value="TreeGrafter"/>
</dbReference>
<dbReference type="GO" id="GO:0030246">
    <property type="term" value="F:carbohydrate binding"/>
    <property type="evidence" value="ECO:0007669"/>
    <property type="project" value="InterPro"/>
</dbReference>
<keyword evidence="4" id="KW-0326">Glycosidase</keyword>
<evidence type="ECO:0000313" key="6">
    <source>
        <dbReference type="EMBL" id="KAA6413488.1"/>
    </source>
</evidence>
<organism evidence="6 7">
    <name type="scientific">Lasallia pustulata</name>
    <dbReference type="NCBI Taxonomy" id="136370"/>
    <lineage>
        <taxon>Eukaryota</taxon>
        <taxon>Fungi</taxon>
        <taxon>Dikarya</taxon>
        <taxon>Ascomycota</taxon>
        <taxon>Pezizomycotina</taxon>
        <taxon>Lecanoromycetes</taxon>
        <taxon>OSLEUM clade</taxon>
        <taxon>Umbilicariomycetidae</taxon>
        <taxon>Umbilicariales</taxon>
        <taxon>Umbilicariaceae</taxon>
        <taxon>Lasallia</taxon>
    </lineage>
</organism>
<dbReference type="CDD" id="cd14752">
    <property type="entry name" value="GH31_N"/>
    <property type="match status" value="1"/>
</dbReference>
<dbReference type="AlphaFoldDB" id="A0A5M8PV16"/>
<dbReference type="InterPro" id="IPR011013">
    <property type="entry name" value="Gal_mutarotase_sf_dom"/>
</dbReference>
<evidence type="ECO:0000256" key="1">
    <source>
        <dbReference type="ARBA" id="ARBA00022729"/>
    </source>
</evidence>
<dbReference type="PANTHER" id="PTHR22762">
    <property type="entry name" value="ALPHA-GLUCOSIDASE"/>
    <property type="match status" value="1"/>
</dbReference>
<evidence type="ECO:0000256" key="3">
    <source>
        <dbReference type="ARBA" id="ARBA00023180"/>
    </source>
</evidence>
<dbReference type="GO" id="GO:0006491">
    <property type="term" value="P:N-glycan processing"/>
    <property type="evidence" value="ECO:0007669"/>
    <property type="project" value="TreeGrafter"/>
</dbReference>
<keyword evidence="2" id="KW-0378">Hydrolase</keyword>
<keyword evidence="1" id="KW-0732">Signal</keyword>
<dbReference type="SUPFAM" id="SSF74650">
    <property type="entry name" value="Galactose mutarotase-like"/>
    <property type="match status" value="1"/>
</dbReference>
<evidence type="ECO:0000313" key="7">
    <source>
        <dbReference type="Proteomes" id="UP000324767"/>
    </source>
</evidence>
<accession>A0A5M8PV16</accession>
<evidence type="ECO:0000256" key="4">
    <source>
        <dbReference type="ARBA" id="ARBA00023295"/>
    </source>
</evidence>
<evidence type="ECO:0000259" key="5">
    <source>
        <dbReference type="Pfam" id="PF13802"/>
    </source>
</evidence>
<sequence>MVKHENFKTCHQSGFCKRNRAFADAVASRGASWASPYQLDPNSVSLEKGQLKGVISKTLEEGVRLPLTITFLESGTVRVTVDEAKRQKGDIELRHGSSARKERYNEVAKWALVGGLNASKATTANIEQEATRVFFGPDNTYEAIIKHSPFGIEFMKDDQVHIKFNEGGLMNVEHWRPKVEKVQEEGGKEKEGDNQDGGEQFNAELAVDESTWWEESFGGNRDSKPKGPESIGLAITFPGYSNVYGIPGHAGPLSLKETRGGSGNYDQPYRMYNSDVFEYEMDSPMTLYGSIPFMHAHRKDSAVGVFWLNAAET</sequence>
<dbReference type="OrthoDB" id="3237269at2759"/>
<comment type="caution">
    <text evidence="6">The sequence shown here is derived from an EMBL/GenBank/DDBJ whole genome shotgun (WGS) entry which is preliminary data.</text>
</comment>
<protein>
    <submittedName>
        <fullName evidence="6">Alpha glucosidase alpha</fullName>
    </submittedName>
</protein>
<dbReference type="PANTHER" id="PTHR22762:SF54">
    <property type="entry name" value="BCDNA.GH04962"/>
    <property type="match status" value="1"/>
</dbReference>
<dbReference type="Gene3D" id="2.60.40.1760">
    <property type="entry name" value="glycosyl hydrolase (family 31)"/>
    <property type="match status" value="1"/>
</dbReference>
<dbReference type="Proteomes" id="UP000324767">
    <property type="component" value="Unassembled WGS sequence"/>
</dbReference>
<feature type="domain" description="Glycoside hydrolase family 31 N-terminal" evidence="5">
    <location>
        <begin position="66"/>
        <end position="313"/>
    </location>
</feature>
<dbReference type="EMBL" id="VXIT01000004">
    <property type="protein sequence ID" value="KAA6413488.1"/>
    <property type="molecule type" value="Genomic_DNA"/>
</dbReference>